<accession>A0A512NBM8</accession>
<gene>
    <name evidence="3" type="ORF">RSO01_35010</name>
</gene>
<dbReference type="SUPFAM" id="SSF46785">
    <property type="entry name" value="Winged helix' DNA-binding domain"/>
    <property type="match status" value="1"/>
</dbReference>
<feature type="compositionally biased region" description="Basic and acidic residues" evidence="1">
    <location>
        <begin position="1"/>
        <end position="10"/>
    </location>
</feature>
<evidence type="ECO:0000256" key="1">
    <source>
        <dbReference type="SAM" id="MobiDB-lite"/>
    </source>
</evidence>
<dbReference type="Pfam" id="PF12802">
    <property type="entry name" value="MarR_2"/>
    <property type="match status" value="1"/>
</dbReference>
<dbReference type="Gene3D" id="1.10.10.10">
    <property type="entry name" value="Winged helix-like DNA-binding domain superfamily/Winged helix DNA-binding domain"/>
    <property type="match status" value="1"/>
</dbReference>
<dbReference type="GO" id="GO:0006950">
    <property type="term" value="P:response to stress"/>
    <property type="evidence" value="ECO:0007669"/>
    <property type="project" value="TreeGrafter"/>
</dbReference>
<evidence type="ECO:0000259" key="2">
    <source>
        <dbReference type="PROSITE" id="PS50995"/>
    </source>
</evidence>
<dbReference type="GO" id="GO:0003700">
    <property type="term" value="F:DNA-binding transcription factor activity"/>
    <property type="evidence" value="ECO:0007669"/>
    <property type="project" value="InterPro"/>
</dbReference>
<proteinExistence type="predicted"/>
<dbReference type="PROSITE" id="PS50995">
    <property type="entry name" value="HTH_MARR_2"/>
    <property type="match status" value="1"/>
</dbReference>
<dbReference type="InterPro" id="IPR000835">
    <property type="entry name" value="HTH_MarR-typ"/>
</dbReference>
<reference evidence="3 4" key="1">
    <citation type="submission" date="2019-07" db="EMBL/GenBank/DDBJ databases">
        <title>Whole genome shotgun sequence of Reyranella soli NBRC 108950.</title>
        <authorList>
            <person name="Hosoyama A."/>
            <person name="Uohara A."/>
            <person name="Ohji S."/>
            <person name="Ichikawa N."/>
        </authorList>
    </citation>
    <scope>NUCLEOTIDE SEQUENCE [LARGE SCALE GENOMIC DNA]</scope>
    <source>
        <strain evidence="3 4">NBRC 108950</strain>
    </source>
</reference>
<evidence type="ECO:0000313" key="4">
    <source>
        <dbReference type="Proteomes" id="UP000321058"/>
    </source>
</evidence>
<comment type="caution">
    <text evidence="3">The sequence shown here is derived from an EMBL/GenBank/DDBJ whole genome shotgun (WGS) entry which is preliminary data.</text>
</comment>
<dbReference type="Proteomes" id="UP000321058">
    <property type="component" value="Unassembled WGS sequence"/>
</dbReference>
<dbReference type="InterPro" id="IPR036388">
    <property type="entry name" value="WH-like_DNA-bd_sf"/>
</dbReference>
<sequence length="162" mass="17693">MKYKNSDIARKPGTVPRPGEGKRGPEGHLGYLVRQASVAVRAAMEKVLADIEVTPPQFSVLTMIVSYPGVSGADLARLTLLTPQTINVIVRNLERMGAIRKSADAEHGRILRLTATAKGQALLKRCRARVMEVEDRLGGLLGRDEERVVRRWLSAVGEALGK</sequence>
<dbReference type="InterPro" id="IPR036390">
    <property type="entry name" value="WH_DNA-bd_sf"/>
</dbReference>
<dbReference type="AlphaFoldDB" id="A0A512NBM8"/>
<protein>
    <submittedName>
        <fullName evidence="3">Transcriptional regulator</fullName>
    </submittedName>
</protein>
<name>A0A512NBM8_9HYPH</name>
<dbReference type="InterPro" id="IPR039422">
    <property type="entry name" value="MarR/SlyA-like"/>
</dbReference>
<dbReference type="SMART" id="SM00347">
    <property type="entry name" value="HTH_MARR"/>
    <property type="match status" value="1"/>
</dbReference>
<feature type="region of interest" description="Disordered" evidence="1">
    <location>
        <begin position="1"/>
        <end position="27"/>
    </location>
</feature>
<evidence type="ECO:0000313" key="3">
    <source>
        <dbReference type="EMBL" id="GEP56335.1"/>
    </source>
</evidence>
<dbReference type="PANTHER" id="PTHR33164:SF43">
    <property type="entry name" value="HTH-TYPE TRANSCRIPTIONAL REPRESSOR YETL"/>
    <property type="match status" value="1"/>
</dbReference>
<dbReference type="OrthoDB" id="511972at2"/>
<dbReference type="PANTHER" id="PTHR33164">
    <property type="entry name" value="TRANSCRIPTIONAL REGULATOR, MARR FAMILY"/>
    <property type="match status" value="1"/>
</dbReference>
<dbReference type="EMBL" id="BKAJ01000061">
    <property type="protein sequence ID" value="GEP56335.1"/>
    <property type="molecule type" value="Genomic_DNA"/>
</dbReference>
<feature type="domain" description="HTH marR-type" evidence="2">
    <location>
        <begin position="26"/>
        <end position="158"/>
    </location>
</feature>
<organism evidence="3 4">
    <name type="scientific">Reyranella soli</name>
    <dbReference type="NCBI Taxonomy" id="1230389"/>
    <lineage>
        <taxon>Bacteria</taxon>
        <taxon>Pseudomonadati</taxon>
        <taxon>Pseudomonadota</taxon>
        <taxon>Alphaproteobacteria</taxon>
        <taxon>Hyphomicrobiales</taxon>
        <taxon>Reyranellaceae</taxon>
        <taxon>Reyranella</taxon>
    </lineage>
</organism>
<dbReference type="RefSeq" id="WP_147150400.1">
    <property type="nucleotide sequence ID" value="NZ_BKAJ01000061.1"/>
</dbReference>
<keyword evidence="4" id="KW-1185">Reference proteome</keyword>